<dbReference type="Pfam" id="PF05686">
    <property type="entry name" value="Glyco_transf_90"/>
    <property type="match status" value="1"/>
</dbReference>
<dbReference type="OrthoDB" id="767964at2"/>
<name>A0A420W3K0_9SPHI</name>
<dbReference type="Proteomes" id="UP000282423">
    <property type="component" value="Unassembled WGS sequence"/>
</dbReference>
<evidence type="ECO:0000256" key="1">
    <source>
        <dbReference type="ARBA" id="ARBA00022679"/>
    </source>
</evidence>
<keyword evidence="1" id="KW-0808">Transferase</keyword>
<reference evidence="3 4" key="1">
    <citation type="submission" date="2018-10" db="EMBL/GenBank/DDBJ databases">
        <title>Sphingobacterium sp. M05W1-28.</title>
        <authorList>
            <person name="Cai H."/>
        </authorList>
    </citation>
    <scope>NUCLEOTIDE SEQUENCE [LARGE SCALE GENOMIC DNA]</scope>
    <source>
        <strain evidence="3 4">M05W1-28</strain>
    </source>
</reference>
<accession>A0A420W3K0</accession>
<dbReference type="GO" id="GO:0016740">
    <property type="term" value="F:transferase activity"/>
    <property type="evidence" value="ECO:0007669"/>
    <property type="project" value="UniProtKB-KW"/>
</dbReference>
<comment type="caution">
    <text evidence="3">The sequence shown here is derived from an EMBL/GenBank/DDBJ whole genome shotgun (WGS) entry which is preliminary data.</text>
</comment>
<dbReference type="EMBL" id="RBWS01000001">
    <property type="protein sequence ID" value="RKO73155.1"/>
    <property type="molecule type" value="Genomic_DNA"/>
</dbReference>
<evidence type="ECO:0000313" key="4">
    <source>
        <dbReference type="Proteomes" id="UP000282423"/>
    </source>
</evidence>
<feature type="domain" description="Glycosyl transferase CAP10" evidence="2">
    <location>
        <begin position="199"/>
        <end position="295"/>
    </location>
</feature>
<dbReference type="PANTHER" id="PTHR12203">
    <property type="entry name" value="KDEL LYS-ASP-GLU-LEU CONTAINING - RELATED"/>
    <property type="match status" value="1"/>
</dbReference>
<keyword evidence="4" id="KW-1185">Reference proteome</keyword>
<evidence type="ECO:0000259" key="2">
    <source>
        <dbReference type="Pfam" id="PF05686"/>
    </source>
</evidence>
<proteinExistence type="predicted"/>
<dbReference type="InterPro" id="IPR006598">
    <property type="entry name" value="CAP10"/>
</dbReference>
<organism evidence="3 4">
    <name type="scientific">Sphingobacterium puteale</name>
    <dbReference type="NCBI Taxonomy" id="2420510"/>
    <lineage>
        <taxon>Bacteria</taxon>
        <taxon>Pseudomonadati</taxon>
        <taxon>Bacteroidota</taxon>
        <taxon>Sphingobacteriia</taxon>
        <taxon>Sphingobacteriales</taxon>
        <taxon>Sphingobacteriaceae</taxon>
        <taxon>Sphingobacterium</taxon>
    </lineage>
</organism>
<sequence>MNLNYKKLFFKNKNVKFFYYLEVLCRGVIPKTFLRRKARKILTTDWGNRSEWLDFRVNYYNKLTPGRTLSNDAIRIKDYRIPKRIRVYYFDSKQYLNYFNQELKFQILPGDIINIPSNPALVKSRPIVGDNANAVLLNLDKSRHFNFIEDHIPLCEKKDILVGRSMFAQKHRHIFFEKYHDHPLCDLKKAFKTSDPDYLSITEHLSYKFILALEGNDVATNLKWIMSSNSIAVMPMPKYETWFMEGTLIPDHHFICIKEDYSDLEAKLFYFIEHVDKAEAIVKNAHEYVRLFMDQHEEDAISLRVLKKYFISTGQDPLHL</sequence>
<dbReference type="AlphaFoldDB" id="A0A420W3K0"/>
<dbReference type="RefSeq" id="WP_121120494.1">
    <property type="nucleotide sequence ID" value="NZ_RBWS01000001.1"/>
</dbReference>
<protein>
    <submittedName>
        <fullName evidence="3">Lipopolysaccharide biosynthesis protein</fullName>
    </submittedName>
</protein>
<evidence type="ECO:0000313" key="3">
    <source>
        <dbReference type="EMBL" id="RKO73155.1"/>
    </source>
</evidence>
<dbReference type="PANTHER" id="PTHR12203:SF35">
    <property type="entry name" value="PROTEIN O-GLUCOSYLTRANSFERASE 1"/>
    <property type="match status" value="1"/>
</dbReference>
<dbReference type="InterPro" id="IPR051091">
    <property type="entry name" value="O-Glucosyltr/Glycosyltrsf_90"/>
</dbReference>
<gene>
    <name evidence="3" type="ORF">D7322_00285</name>
</gene>